<dbReference type="AlphaFoldDB" id="A0A183EWS3"/>
<organism evidence="4">
    <name type="scientific">Gongylonema pulchrum</name>
    <dbReference type="NCBI Taxonomy" id="637853"/>
    <lineage>
        <taxon>Eukaryota</taxon>
        <taxon>Metazoa</taxon>
        <taxon>Ecdysozoa</taxon>
        <taxon>Nematoda</taxon>
        <taxon>Chromadorea</taxon>
        <taxon>Rhabditida</taxon>
        <taxon>Spirurina</taxon>
        <taxon>Spiruromorpha</taxon>
        <taxon>Spiruroidea</taxon>
        <taxon>Gongylonematidae</taxon>
        <taxon>Gongylonema</taxon>
    </lineage>
</organism>
<feature type="region of interest" description="Disordered" evidence="1">
    <location>
        <begin position="1"/>
        <end position="20"/>
    </location>
</feature>
<dbReference type="WBParaSite" id="GPUH_0002544401-mRNA-1">
    <property type="protein sequence ID" value="GPUH_0002544401-mRNA-1"/>
    <property type="gene ID" value="GPUH_0002544401"/>
</dbReference>
<feature type="compositionally biased region" description="Basic and acidic residues" evidence="1">
    <location>
        <begin position="7"/>
        <end position="19"/>
    </location>
</feature>
<evidence type="ECO:0000313" key="4">
    <source>
        <dbReference type="WBParaSite" id="GPUH_0002544401-mRNA-1"/>
    </source>
</evidence>
<proteinExistence type="predicted"/>
<evidence type="ECO:0000313" key="3">
    <source>
        <dbReference type="Proteomes" id="UP000271098"/>
    </source>
</evidence>
<name>A0A183EWS3_9BILA</name>
<sequence length="154" mass="16454">MRRVKKQYVEEGAKGRDRSISSGAIAPNSFSTDCSVGVGSSSAILPWGLGRGRGRGFISSAGKDNSAFNNGGPWSINPVALLLRTTFPRTTLLALVAAQQYFRGGEAVVAEEVLSAMLARTIRPPTTAIFQVLKATLPNVGQFELLMQKSLAWI</sequence>
<dbReference type="EMBL" id="UYRT01105086">
    <property type="protein sequence ID" value="VDN44173.1"/>
    <property type="molecule type" value="Genomic_DNA"/>
</dbReference>
<accession>A0A183EWS3</accession>
<reference evidence="2 3" key="2">
    <citation type="submission" date="2018-11" db="EMBL/GenBank/DDBJ databases">
        <authorList>
            <consortium name="Pathogen Informatics"/>
        </authorList>
    </citation>
    <scope>NUCLEOTIDE SEQUENCE [LARGE SCALE GENOMIC DNA]</scope>
</reference>
<keyword evidence="3" id="KW-1185">Reference proteome</keyword>
<protein>
    <submittedName>
        <fullName evidence="4">Pentatricopeptide repeat-containing protein</fullName>
    </submittedName>
</protein>
<dbReference type="Proteomes" id="UP000271098">
    <property type="component" value="Unassembled WGS sequence"/>
</dbReference>
<gene>
    <name evidence="2" type="ORF">GPUH_LOCUS25414</name>
</gene>
<evidence type="ECO:0000313" key="2">
    <source>
        <dbReference type="EMBL" id="VDN44173.1"/>
    </source>
</evidence>
<evidence type="ECO:0000256" key="1">
    <source>
        <dbReference type="SAM" id="MobiDB-lite"/>
    </source>
</evidence>
<reference evidence="4" key="1">
    <citation type="submission" date="2016-06" db="UniProtKB">
        <authorList>
            <consortium name="WormBaseParasite"/>
        </authorList>
    </citation>
    <scope>IDENTIFICATION</scope>
</reference>